<dbReference type="VEuPathDB" id="PlasmoDB:PGAL8A_00311700"/>
<sequence length="209" mass="24696">MKENPSISSKFKKTEDELILDSQEGFLKYEIKEKSEFSNENYLKNYAIEESNINLTNNNKDKNESLNEEEKDKQNDIINSQNISNNILIPKVIKKYVNITHKEEVVSYIYTLVSYKNYNIFFITHNGKFASWIYTYNVILPFSVDQETEIIFGERNYPLLEIFCSKFMKDHASLLKYKPIIFALSIYKMSFDDKDILNQIFVNLSNIIK</sequence>
<dbReference type="EMBL" id="CVMV01000045">
    <property type="protein sequence ID" value="CRG95904.1"/>
    <property type="molecule type" value="Genomic_DNA"/>
</dbReference>
<gene>
    <name evidence="1" type="ORF">PGAL8A_00311700</name>
</gene>
<reference evidence="1" key="1">
    <citation type="submission" date="2015-04" db="EMBL/GenBank/DDBJ databases">
        <authorList>
            <consortium name="Pathogen Informatics"/>
        </authorList>
    </citation>
    <scope>NUCLEOTIDE SEQUENCE [LARGE SCALE GENOMIC DNA]</scope>
    <source>
        <strain evidence="1">8A</strain>
    </source>
</reference>
<organism evidence="1 2">
    <name type="scientific">Plasmodium gallinaceum</name>
    <dbReference type="NCBI Taxonomy" id="5849"/>
    <lineage>
        <taxon>Eukaryota</taxon>
        <taxon>Sar</taxon>
        <taxon>Alveolata</taxon>
        <taxon>Apicomplexa</taxon>
        <taxon>Aconoidasida</taxon>
        <taxon>Haemosporida</taxon>
        <taxon>Plasmodiidae</taxon>
        <taxon>Plasmodium</taxon>
        <taxon>Plasmodium (Haemamoeba)</taxon>
    </lineage>
</organism>
<dbReference type="OMA" id="NISHMEG"/>
<protein>
    <submittedName>
        <fullName evidence="1">Uncharacterized protein</fullName>
    </submittedName>
</protein>
<keyword evidence="2" id="KW-1185">Reference proteome</keyword>
<proteinExistence type="predicted"/>
<dbReference type="AlphaFoldDB" id="A0A1J1GY21"/>
<evidence type="ECO:0000313" key="2">
    <source>
        <dbReference type="Proteomes" id="UP000220797"/>
    </source>
</evidence>
<dbReference type="GeneID" id="39731650"/>
<dbReference type="OrthoDB" id="392213at2759"/>
<accession>A0A1J1GY21</accession>
<name>A0A1J1GY21_PLAGA</name>
<dbReference type="Proteomes" id="UP000220797">
    <property type="component" value="Unassembled WGS sequence"/>
</dbReference>
<comment type="caution">
    <text evidence="1">The sequence shown here is derived from an EMBL/GenBank/DDBJ whole genome shotgun (WGS) entry which is preliminary data.</text>
</comment>
<evidence type="ECO:0000313" key="1">
    <source>
        <dbReference type="EMBL" id="CRG95904.1"/>
    </source>
</evidence>
<dbReference type="RefSeq" id="XP_028528712.1">
    <property type="nucleotide sequence ID" value="XM_028672128.1"/>
</dbReference>